<keyword evidence="13" id="KW-0614">Plasmid</keyword>
<evidence type="ECO:0000256" key="3">
    <source>
        <dbReference type="ARBA" id="ARBA00022679"/>
    </source>
</evidence>
<feature type="domain" description="N-acetyltransferase" evidence="6">
    <location>
        <begin position="3"/>
        <end position="156"/>
    </location>
</feature>
<sequence length="163" mass="18186">MELQIRPLTSNDDRNTFDCGNSSLNDWLRRTAKQHQEKDLSRTYVAIWAGDSKRIAGYYALSATLIQTEGMQGQKLPREVSAVLLGRLAVDEKDQGQGLGEYLLMHALEAALKTADIIGVRCVVVDAIDDPAVRFYQKYGFVSLTTQPMRLVLALDTVRQLLA</sequence>
<dbReference type="EMBL" id="CP085044">
    <property type="protein sequence ID" value="UZF16760.1"/>
    <property type="molecule type" value="Genomic_DNA"/>
</dbReference>
<dbReference type="EMBL" id="LN899823">
    <property type="protein sequence ID" value="CUV26203.1"/>
    <property type="molecule type" value="Genomic_DNA"/>
</dbReference>
<evidence type="ECO:0000313" key="13">
    <source>
        <dbReference type="EMBL" id="UZF16760.1"/>
    </source>
</evidence>
<dbReference type="InterPro" id="IPR000182">
    <property type="entry name" value="GNAT_dom"/>
</dbReference>
<evidence type="ECO:0000256" key="5">
    <source>
        <dbReference type="ARBA" id="ARBA00049880"/>
    </source>
</evidence>
<evidence type="ECO:0000313" key="10">
    <source>
        <dbReference type="EMBL" id="CUV42925.1"/>
    </source>
</evidence>
<keyword evidence="3 10" id="KW-0808">Transferase</keyword>
<dbReference type="PANTHER" id="PTHR36449">
    <property type="entry name" value="ACETYLTRANSFERASE-RELATED"/>
    <property type="match status" value="1"/>
</dbReference>
<dbReference type="Pfam" id="PF13508">
    <property type="entry name" value="Acetyltransf_7"/>
    <property type="match status" value="1"/>
</dbReference>
<accession>A0A0S4W7X7</accession>
<dbReference type="EMBL" id="LN899826">
    <property type="protein sequence ID" value="CUV42925.1"/>
    <property type="molecule type" value="Genomic_DNA"/>
</dbReference>
<dbReference type="Gene3D" id="3.40.630.30">
    <property type="match status" value="1"/>
</dbReference>
<dbReference type="PANTHER" id="PTHR36449:SF1">
    <property type="entry name" value="ACETYLTRANSFERASE"/>
    <property type="match status" value="1"/>
</dbReference>
<evidence type="ECO:0000256" key="4">
    <source>
        <dbReference type="ARBA" id="ARBA00023315"/>
    </source>
</evidence>
<dbReference type="PROSITE" id="PS51186">
    <property type="entry name" value="GNAT"/>
    <property type="match status" value="1"/>
</dbReference>
<geneLocation type="plasmid" evidence="13">
    <name>p1</name>
</geneLocation>
<name>A0A0S4W7X7_RALSL</name>
<dbReference type="SUPFAM" id="SSF55729">
    <property type="entry name" value="Acyl-CoA N-acyltransferases (Nat)"/>
    <property type="match status" value="1"/>
</dbReference>
<dbReference type="EMBL" id="LN899824">
    <property type="protein sequence ID" value="CUV31040.1"/>
    <property type="molecule type" value="Genomic_DNA"/>
</dbReference>
<evidence type="ECO:0000259" key="6">
    <source>
        <dbReference type="PROSITE" id="PS51186"/>
    </source>
</evidence>
<dbReference type="AlphaFoldDB" id="A0A0S4W7X7"/>
<keyword evidence="1" id="KW-0678">Repressor</keyword>
<dbReference type="EMBL" id="LN899822">
    <property type="protein sequence ID" value="CUV64279.1"/>
    <property type="molecule type" value="Genomic_DNA"/>
</dbReference>
<comment type="catalytic activity">
    <reaction evidence="5">
        <text>glycyl-tRNA(Gly) + acetyl-CoA = N-acetylglycyl-tRNA(Gly) + CoA + H(+)</text>
        <dbReference type="Rhea" id="RHEA:81867"/>
        <dbReference type="Rhea" id="RHEA-COMP:9683"/>
        <dbReference type="Rhea" id="RHEA-COMP:19766"/>
        <dbReference type="ChEBI" id="CHEBI:15378"/>
        <dbReference type="ChEBI" id="CHEBI:57287"/>
        <dbReference type="ChEBI" id="CHEBI:57288"/>
        <dbReference type="ChEBI" id="CHEBI:78522"/>
        <dbReference type="ChEBI" id="CHEBI:232036"/>
    </reaction>
</comment>
<protein>
    <submittedName>
        <fullName evidence="13">GNAT family N-acetyltransferase</fullName>
    </submittedName>
    <submittedName>
        <fullName evidence="10">Putative n-acetyltransferase protein</fullName>
    </submittedName>
</protein>
<evidence type="ECO:0000313" key="11">
    <source>
        <dbReference type="EMBL" id="CUV58668.1"/>
    </source>
</evidence>
<dbReference type="EMBL" id="LN899820">
    <property type="protein sequence ID" value="CUV58668.1"/>
    <property type="molecule type" value="Genomic_DNA"/>
</dbReference>
<keyword evidence="4" id="KW-0012">Acyltransferase</keyword>
<evidence type="ECO:0000313" key="7">
    <source>
        <dbReference type="EMBL" id="CUV26203.1"/>
    </source>
</evidence>
<reference evidence="13" key="2">
    <citation type="submission" date="2021-10" db="EMBL/GenBank/DDBJ databases">
        <title>Complete genome sequences of five Ralstonia solancearum strains isolated from sunflower.</title>
        <authorList>
            <person name="She X."/>
            <person name="He Z."/>
        </authorList>
    </citation>
    <scope>NUCLEOTIDE SEQUENCE</scope>
    <source>
        <strain evidence="13">RS638</strain>
        <plasmid evidence="13">p1</plasmid>
    </source>
</reference>
<evidence type="ECO:0000313" key="12">
    <source>
        <dbReference type="EMBL" id="CUV64279.1"/>
    </source>
</evidence>
<proteinExistence type="predicted"/>
<dbReference type="EMBL" id="LN899825">
    <property type="protein sequence ID" value="CUV37152.1"/>
    <property type="molecule type" value="Genomic_DNA"/>
</dbReference>
<dbReference type="InterPro" id="IPR016181">
    <property type="entry name" value="Acyl_CoA_acyltransferase"/>
</dbReference>
<evidence type="ECO:0000256" key="2">
    <source>
        <dbReference type="ARBA" id="ARBA00022649"/>
    </source>
</evidence>
<dbReference type="GO" id="GO:0016747">
    <property type="term" value="F:acyltransferase activity, transferring groups other than amino-acyl groups"/>
    <property type="evidence" value="ECO:0007669"/>
    <property type="project" value="InterPro"/>
</dbReference>
<organism evidence="10">
    <name type="scientific">Ralstonia solanacearum</name>
    <name type="common">Pseudomonas solanacearum</name>
    <dbReference type="NCBI Taxonomy" id="305"/>
    <lineage>
        <taxon>Bacteria</taxon>
        <taxon>Pseudomonadati</taxon>
        <taxon>Pseudomonadota</taxon>
        <taxon>Betaproteobacteria</taxon>
        <taxon>Burkholderiales</taxon>
        <taxon>Burkholderiaceae</taxon>
        <taxon>Ralstonia</taxon>
        <taxon>Ralstonia solanacearum species complex</taxon>
    </lineage>
</organism>
<evidence type="ECO:0000313" key="8">
    <source>
        <dbReference type="EMBL" id="CUV31040.1"/>
    </source>
</evidence>
<reference evidence="10" key="1">
    <citation type="submission" date="2015-10" db="EMBL/GenBank/DDBJ databases">
        <authorList>
            <person name="Gilbert D.G."/>
        </authorList>
    </citation>
    <scope>NUCLEOTIDE SEQUENCE</scope>
    <source>
        <strain evidence="10">Phyl III-seqv23</strain>
    </source>
</reference>
<evidence type="ECO:0000313" key="9">
    <source>
        <dbReference type="EMBL" id="CUV37152.1"/>
    </source>
</evidence>
<gene>
    <name evidence="13" type="ORF">LH706_22480</name>
    <name evidence="12" type="ORF">RD1301_v1_5730001</name>
    <name evidence="7" type="ORF">RUN1744_v1_1290003</name>
    <name evidence="8" type="ORF">RUN1985_v1_780001</name>
    <name evidence="11" type="ORF">RUN215_v1_3130003</name>
    <name evidence="9" type="ORF">TD1301_v1_2820003</name>
    <name evidence="10" type="ORF">TF3108_v1_1730003</name>
</gene>
<evidence type="ECO:0000256" key="1">
    <source>
        <dbReference type="ARBA" id="ARBA00022491"/>
    </source>
</evidence>
<keyword evidence="2" id="KW-1277">Toxin-antitoxin system</keyword>
<dbReference type="CDD" id="cd04301">
    <property type="entry name" value="NAT_SF"/>
    <property type="match status" value="1"/>
</dbReference>